<sequence>MTESIPNVRKVSVGCQMPITTAIPLSKKSAEIPADAGRVGIRAVFWHHGIGRANVLASSTGFVARRGLRAPAVHKTTPAVFPLLAFAVSAGRRQGPLAPCSLALFACGAGAIIKAVAAVFPAVAGIVVVAYSWDALVVPVPKSLLDFMANFFAVASAVLGAGMTILVRIFVIAMAFAIPAPRGYAGKHHLSGGLATFCYAGITVRTIVSAPSLFHHFAGVIIVARTVVLATAIFPLLASTIATSLVNASPVAGAVGVARAPAIFGTILAVFAFGFTEPIAADGLRRLLLLSVISVGTILALVVRVRDHFGAILSFAGDRFTALVHRVASGNFNRTVLLALAVVVEHGLTLPVATSRGAEN</sequence>
<evidence type="ECO:0000313" key="3">
    <source>
        <dbReference type="Proteomes" id="UP000034837"/>
    </source>
</evidence>
<dbReference type="Proteomes" id="UP000034837">
    <property type="component" value="Unassembled WGS sequence"/>
</dbReference>
<feature type="transmembrane region" description="Helical" evidence="1">
    <location>
        <begin position="102"/>
        <end position="131"/>
    </location>
</feature>
<keyword evidence="1" id="KW-0812">Transmembrane</keyword>
<feature type="transmembrane region" description="Helical" evidence="1">
    <location>
        <begin position="250"/>
        <end position="275"/>
    </location>
</feature>
<proteinExistence type="predicted"/>
<feature type="transmembrane region" description="Helical" evidence="1">
    <location>
        <begin position="151"/>
        <end position="178"/>
    </location>
</feature>
<comment type="caution">
    <text evidence="2">The sequence shown here is derived from an EMBL/GenBank/DDBJ whole genome shotgun (WGS) entry which is preliminary data.</text>
</comment>
<feature type="transmembrane region" description="Helical" evidence="1">
    <location>
        <begin position="190"/>
        <end position="208"/>
    </location>
</feature>
<dbReference type="AlphaFoldDB" id="A0A0G1CF90"/>
<organism evidence="2 3">
    <name type="scientific">Candidatus Magasanikbacteria bacterium GW2011_GWA2_42_32</name>
    <dbReference type="NCBI Taxonomy" id="1619039"/>
    <lineage>
        <taxon>Bacteria</taxon>
        <taxon>Candidatus Magasanikiibacteriota</taxon>
    </lineage>
</organism>
<evidence type="ECO:0000256" key="1">
    <source>
        <dbReference type="SAM" id="Phobius"/>
    </source>
</evidence>
<evidence type="ECO:0000313" key="2">
    <source>
        <dbReference type="EMBL" id="KKS57241.1"/>
    </source>
</evidence>
<name>A0A0G1CF90_9BACT</name>
<keyword evidence="1" id="KW-0472">Membrane</keyword>
<reference evidence="2 3" key="1">
    <citation type="journal article" date="2015" name="Nature">
        <title>rRNA introns, odd ribosomes, and small enigmatic genomes across a large radiation of phyla.</title>
        <authorList>
            <person name="Brown C.T."/>
            <person name="Hug L.A."/>
            <person name="Thomas B.C."/>
            <person name="Sharon I."/>
            <person name="Castelle C.J."/>
            <person name="Singh A."/>
            <person name="Wilkins M.J."/>
            <person name="Williams K.H."/>
            <person name="Banfield J.F."/>
        </authorList>
    </citation>
    <scope>NUCLEOTIDE SEQUENCE [LARGE SCALE GENOMIC DNA]</scope>
</reference>
<feature type="transmembrane region" description="Helical" evidence="1">
    <location>
        <begin position="214"/>
        <end position="238"/>
    </location>
</feature>
<protein>
    <submittedName>
        <fullName evidence="2">Uncharacterized protein</fullName>
    </submittedName>
</protein>
<dbReference type="EMBL" id="LCDO01000002">
    <property type="protein sequence ID" value="KKS57241.1"/>
    <property type="molecule type" value="Genomic_DNA"/>
</dbReference>
<keyword evidence="1" id="KW-1133">Transmembrane helix</keyword>
<gene>
    <name evidence="2" type="ORF">UV20_C0002G0030</name>
</gene>
<feature type="transmembrane region" description="Helical" evidence="1">
    <location>
        <begin position="287"/>
        <end position="305"/>
    </location>
</feature>
<accession>A0A0G1CF90</accession>